<proteinExistence type="predicted"/>
<evidence type="ECO:0000313" key="1">
    <source>
        <dbReference type="EMBL" id="KKL51286.1"/>
    </source>
</evidence>
<gene>
    <name evidence="1" type="ORF">LCGC14_2297010</name>
</gene>
<name>A0A0F9DC81_9ZZZZ</name>
<accession>A0A0F9DC81</accession>
<comment type="caution">
    <text evidence="1">The sequence shown here is derived from an EMBL/GenBank/DDBJ whole genome shotgun (WGS) entry which is preliminary data.</text>
</comment>
<protein>
    <submittedName>
        <fullName evidence="1">Uncharacterized protein</fullName>
    </submittedName>
</protein>
<organism evidence="1">
    <name type="scientific">marine sediment metagenome</name>
    <dbReference type="NCBI Taxonomy" id="412755"/>
    <lineage>
        <taxon>unclassified sequences</taxon>
        <taxon>metagenomes</taxon>
        <taxon>ecological metagenomes</taxon>
    </lineage>
</organism>
<reference evidence="1" key="1">
    <citation type="journal article" date="2015" name="Nature">
        <title>Complex archaea that bridge the gap between prokaryotes and eukaryotes.</title>
        <authorList>
            <person name="Spang A."/>
            <person name="Saw J.H."/>
            <person name="Jorgensen S.L."/>
            <person name="Zaremba-Niedzwiedzka K."/>
            <person name="Martijn J."/>
            <person name="Lind A.E."/>
            <person name="van Eijk R."/>
            <person name="Schleper C."/>
            <person name="Guy L."/>
            <person name="Ettema T.J."/>
        </authorList>
    </citation>
    <scope>NUCLEOTIDE SEQUENCE</scope>
</reference>
<dbReference type="EMBL" id="LAZR01032302">
    <property type="protein sequence ID" value="KKL51286.1"/>
    <property type="molecule type" value="Genomic_DNA"/>
</dbReference>
<feature type="non-terminal residue" evidence="1">
    <location>
        <position position="1"/>
    </location>
</feature>
<sequence length="549" mass="64969">LDTSFLPFELEFFEYKKDEFKMYKFRRTGELPGTALKTVWLPQDYSLSEVKDYIRKHYFRIQRSDQYLDFNLIYDGVVLKQGNSINNKLIDDDVIFSALEVRSPIIIMADQAGGSGQLRSSRTSLVDEDTLTKIFQSLGINSRILWNWKFSPDWDVLENRMNEIYSYVRTGIITNYQELGNNLYDIYFNKIYHEFRNSYNHLEQADFDLIWKQEYESKMKDTDGNFYQGFKDAIEYRTTYVLLEKLLENSGAKNFKTLNLYLSKLVNYLPQVNREFFLRTQLQSVFDTSIRDVFALSFYLLNSEKIERHRGLPIWSINGMLGEAYTALYYQGKRQIEIINYLKTTYNVMDLESLPPIFRFDFNNERDSLFKGPILTIRQNPRELDLGLYQWIMQQAGSDRLNRFLQFNPVKNSYYEEMNIDHIRDAISGILVGFKDNLLQDVKYDDEAFLDLIGLAGLNMDSLDQRIYNILNIWFATRYIDTRHKSGLIKNSRSDNYEDIIIETLNKKIWNDDSKRSLTLEELAAELATILSDNDFIDQLFDNNRDIMK</sequence>
<dbReference type="AlphaFoldDB" id="A0A0F9DC81"/>